<evidence type="ECO:0000256" key="5">
    <source>
        <dbReference type="ARBA" id="ARBA00022729"/>
    </source>
</evidence>
<keyword evidence="9" id="KW-0449">Lipoprotein</keyword>
<accession>A0AAD3XJL2</accession>
<feature type="compositionally biased region" description="Low complexity" evidence="11">
    <location>
        <begin position="190"/>
        <end position="199"/>
    </location>
</feature>
<dbReference type="Gene3D" id="2.30.180.10">
    <property type="entry name" value="FAS1 domain"/>
    <property type="match status" value="1"/>
</dbReference>
<keyword evidence="5 12" id="KW-0732">Signal</keyword>
<keyword evidence="7" id="KW-0472">Membrane</keyword>
<comment type="similarity">
    <text evidence="2">Belongs to the fasciclin-like AGP family.</text>
</comment>
<proteinExistence type="inferred from homology"/>
<dbReference type="GO" id="GO:0005886">
    <property type="term" value="C:plasma membrane"/>
    <property type="evidence" value="ECO:0007669"/>
    <property type="project" value="UniProtKB-SubCell"/>
</dbReference>
<evidence type="ECO:0000313" key="15">
    <source>
        <dbReference type="Proteomes" id="UP001279734"/>
    </source>
</evidence>
<reference evidence="14" key="1">
    <citation type="submission" date="2023-05" db="EMBL/GenBank/DDBJ databases">
        <title>Nepenthes gracilis genome sequencing.</title>
        <authorList>
            <person name="Fukushima K."/>
        </authorList>
    </citation>
    <scope>NUCLEOTIDE SEQUENCE</scope>
    <source>
        <strain evidence="14">SING2019-196</strain>
    </source>
</reference>
<evidence type="ECO:0000256" key="11">
    <source>
        <dbReference type="SAM" id="MobiDB-lite"/>
    </source>
</evidence>
<evidence type="ECO:0000256" key="4">
    <source>
        <dbReference type="ARBA" id="ARBA00022622"/>
    </source>
</evidence>
<keyword evidence="3" id="KW-1003">Cell membrane</keyword>
<comment type="subcellular location">
    <subcellularLocation>
        <location evidence="1">Cell membrane</location>
        <topology evidence="1">Lipid-anchor</topology>
        <topology evidence="1">GPI-anchor</topology>
    </subcellularLocation>
</comment>
<evidence type="ECO:0000256" key="6">
    <source>
        <dbReference type="ARBA" id="ARBA00022974"/>
    </source>
</evidence>
<keyword evidence="8" id="KW-0325">Glycoprotein</keyword>
<protein>
    <recommendedName>
        <fullName evidence="13">FAS1 domain-containing protein</fullName>
    </recommendedName>
</protein>
<dbReference type="InterPro" id="IPR000782">
    <property type="entry name" value="FAS1_domain"/>
</dbReference>
<feature type="signal peptide" evidence="12">
    <location>
        <begin position="1"/>
        <end position="23"/>
    </location>
</feature>
<dbReference type="InterPro" id="IPR033254">
    <property type="entry name" value="Plant_FLA"/>
</dbReference>
<dbReference type="FunFam" id="2.30.180.10:FF:000015">
    <property type="entry name" value="Fasciclin-like arabinogalactan protein 3"/>
    <property type="match status" value="1"/>
</dbReference>
<feature type="chain" id="PRO_5042240249" description="FAS1 domain-containing protein" evidence="12">
    <location>
        <begin position="24"/>
        <end position="280"/>
    </location>
</feature>
<gene>
    <name evidence="14" type="ORF">Nepgr_008769</name>
</gene>
<dbReference type="PANTHER" id="PTHR32382:SF6">
    <property type="entry name" value="FASCICLIN-LIKE ARABINOGALACTAN PROTEIN 14"/>
    <property type="match status" value="1"/>
</dbReference>
<evidence type="ECO:0000256" key="9">
    <source>
        <dbReference type="ARBA" id="ARBA00023288"/>
    </source>
</evidence>
<dbReference type="Pfam" id="PF02469">
    <property type="entry name" value="Fasciclin"/>
    <property type="match status" value="1"/>
</dbReference>
<dbReference type="SUPFAM" id="SSF82153">
    <property type="entry name" value="FAS1 domain"/>
    <property type="match status" value="1"/>
</dbReference>
<dbReference type="EMBL" id="BSYO01000007">
    <property type="protein sequence ID" value="GMH06929.1"/>
    <property type="molecule type" value="Genomic_DNA"/>
</dbReference>
<evidence type="ECO:0000256" key="2">
    <source>
        <dbReference type="ARBA" id="ARBA00007843"/>
    </source>
</evidence>
<dbReference type="GO" id="GO:0098552">
    <property type="term" value="C:side of membrane"/>
    <property type="evidence" value="ECO:0007669"/>
    <property type="project" value="UniProtKB-KW"/>
</dbReference>
<keyword evidence="4" id="KW-0336">GPI-anchor</keyword>
<evidence type="ECO:0000256" key="1">
    <source>
        <dbReference type="ARBA" id="ARBA00004609"/>
    </source>
</evidence>
<name>A0AAD3XJL2_NEPGR</name>
<evidence type="ECO:0000256" key="7">
    <source>
        <dbReference type="ARBA" id="ARBA00023136"/>
    </source>
</evidence>
<dbReference type="AlphaFoldDB" id="A0AAD3XJL2"/>
<feature type="region of interest" description="Disordered" evidence="11">
    <location>
        <begin position="176"/>
        <end position="258"/>
    </location>
</feature>
<dbReference type="PROSITE" id="PS50213">
    <property type="entry name" value="FAS1"/>
    <property type="match status" value="1"/>
</dbReference>
<keyword evidence="6" id="KW-0654">Proteoglycan</keyword>
<keyword evidence="15" id="KW-1185">Reference proteome</keyword>
<organism evidence="14 15">
    <name type="scientific">Nepenthes gracilis</name>
    <name type="common">Slender pitcher plant</name>
    <dbReference type="NCBI Taxonomy" id="150966"/>
    <lineage>
        <taxon>Eukaryota</taxon>
        <taxon>Viridiplantae</taxon>
        <taxon>Streptophyta</taxon>
        <taxon>Embryophyta</taxon>
        <taxon>Tracheophyta</taxon>
        <taxon>Spermatophyta</taxon>
        <taxon>Magnoliopsida</taxon>
        <taxon>eudicotyledons</taxon>
        <taxon>Gunneridae</taxon>
        <taxon>Pentapetalae</taxon>
        <taxon>Caryophyllales</taxon>
        <taxon>Nepenthaceae</taxon>
        <taxon>Nepenthes</taxon>
    </lineage>
</organism>
<evidence type="ECO:0000259" key="13">
    <source>
        <dbReference type="PROSITE" id="PS50213"/>
    </source>
</evidence>
<evidence type="ECO:0000256" key="3">
    <source>
        <dbReference type="ARBA" id="ARBA00022475"/>
    </source>
</evidence>
<dbReference type="PANTHER" id="PTHR32382">
    <property type="entry name" value="FASCICLIN-LIKE ARABINOGALACTAN PROTEIN"/>
    <property type="match status" value="1"/>
</dbReference>
<sequence>MDPKASTSILLLSVLLCSSLSSAFNITRLLNQHPEFSTFNDMLTQSGVAAAINSRRTITVLVVDNAAIGGITGKPPTTLRNILATHVILDYYDQTKLSDLSKKSTLLTTLFQTSGVADSMQGFLNVTRLISGEVVFGSAVKGAEHNSTLVQVVAAQPYNISVLQISQPIIAPGFNQSAPISPSSTPPPKSATAPVKGPAATPPPAKVPASAPAEEVADAPLATESEAPASSPAPSPAEDVADSEIPAKVAAPPKSSTADRLKIGASVAVGAGLVAALVAF</sequence>
<dbReference type="InterPro" id="IPR036378">
    <property type="entry name" value="FAS1_dom_sf"/>
</dbReference>
<evidence type="ECO:0000256" key="12">
    <source>
        <dbReference type="SAM" id="SignalP"/>
    </source>
</evidence>
<comment type="caution">
    <text evidence="14">The sequence shown here is derived from an EMBL/GenBank/DDBJ whole genome shotgun (WGS) entry which is preliminary data.</text>
</comment>
<dbReference type="Proteomes" id="UP001279734">
    <property type="component" value="Unassembled WGS sequence"/>
</dbReference>
<feature type="domain" description="FAS1" evidence="13">
    <location>
        <begin position="23"/>
        <end position="154"/>
    </location>
</feature>
<evidence type="ECO:0000256" key="10">
    <source>
        <dbReference type="ARBA" id="ARBA00024686"/>
    </source>
</evidence>
<feature type="compositionally biased region" description="Low complexity" evidence="11">
    <location>
        <begin position="207"/>
        <end position="238"/>
    </location>
</feature>
<evidence type="ECO:0000256" key="8">
    <source>
        <dbReference type="ARBA" id="ARBA00023180"/>
    </source>
</evidence>
<comment type="function">
    <text evidence="10">May be a cell surface adhesion protein.</text>
</comment>
<evidence type="ECO:0000313" key="14">
    <source>
        <dbReference type="EMBL" id="GMH06929.1"/>
    </source>
</evidence>